<dbReference type="RefSeq" id="WP_111631405.1">
    <property type="nucleotide sequence ID" value="NZ_QLMC01000011.1"/>
</dbReference>
<evidence type="ECO:0000259" key="7">
    <source>
        <dbReference type="Pfam" id="PF07980"/>
    </source>
</evidence>
<organism evidence="9 10">
    <name type="scientific">Larkinella arboricola</name>
    <dbReference type="NCBI Taxonomy" id="643671"/>
    <lineage>
        <taxon>Bacteria</taxon>
        <taxon>Pseudomonadati</taxon>
        <taxon>Bacteroidota</taxon>
        <taxon>Cytophagia</taxon>
        <taxon>Cytophagales</taxon>
        <taxon>Spirosomataceae</taxon>
        <taxon>Larkinella</taxon>
    </lineage>
</organism>
<feature type="domain" description="RagB/SusD" evidence="7">
    <location>
        <begin position="280"/>
        <end position="554"/>
    </location>
</feature>
<keyword evidence="5" id="KW-0998">Cell outer membrane</keyword>
<protein>
    <submittedName>
        <fullName evidence="9">Putative outer membrane starch-binding protein</fullName>
    </submittedName>
</protein>
<dbReference type="Pfam" id="PF14322">
    <property type="entry name" value="SusD-like_3"/>
    <property type="match status" value="1"/>
</dbReference>
<dbReference type="AlphaFoldDB" id="A0A327WKX3"/>
<evidence type="ECO:0000313" key="10">
    <source>
        <dbReference type="Proteomes" id="UP000248790"/>
    </source>
</evidence>
<comment type="similarity">
    <text evidence="2">Belongs to the SusD family.</text>
</comment>
<proteinExistence type="inferred from homology"/>
<evidence type="ECO:0000259" key="8">
    <source>
        <dbReference type="Pfam" id="PF14322"/>
    </source>
</evidence>
<dbReference type="SUPFAM" id="SSF48452">
    <property type="entry name" value="TPR-like"/>
    <property type="match status" value="1"/>
</dbReference>
<dbReference type="InterPro" id="IPR011990">
    <property type="entry name" value="TPR-like_helical_dom_sf"/>
</dbReference>
<comment type="subcellular location">
    <subcellularLocation>
        <location evidence="1">Cell outer membrane</location>
    </subcellularLocation>
</comment>
<dbReference type="InterPro" id="IPR033985">
    <property type="entry name" value="SusD-like_N"/>
</dbReference>
<dbReference type="GO" id="GO:0009279">
    <property type="term" value="C:cell outer membrane"/>
    <property type="evidence" value="ECO:0007669"/>
    <property type="project" value="UniProtKB-SubCell"/>
</dbReference>
<name>A0A327WKX3_LARAB</name>
<gene>
    <name evidence="9" type="ORF">LX87_05400</name>
</gene>
<evidence type="ECO:0000313" key="9">
    <source>
        <dbReference type="EMBL" id="RAJ90856.1"/>
    </source>
</evidence>
<dbReference type="EMBL" id="QLMC01000011">
    <property type="protein sequence ID" value="RAJ90856.1"/>
    <property type="molecule type" value="Genomic_DNA"/>
</dbReference>
<evidence type="ECO:0000256" key="1">
    <source>
        <dbReference type="ARBA" id="ARBA00004442"/>
    </source>
</evidence>
<feature type="signal peptide" evidence="6">
    <location>
        <begin position="1"/>
        <end position="23"/>
    </location>
</feature>
<dbReference type="Proteomes" id="UP000248790">
    <property type="component" value="Unassembled WGS sequence"/>
</dbReference>
<sequence>MKTRYFKLRTTLLALTLCSVWLTSCRDQLDKAPLSSYVNDSFWTTESNAMLALAGMYRGNIQMTAAPSTAAEFAATDWWSYHGLICLELASDNAYDRRGDNSGINQLTNGNLMPTNAYLSDYWTASYSRIARCNYFIENVGRTPISAEKIKRMTAEARFLRACQYFYLSQYFGAVPMVTKTLSLNEANTVTKSPKTEVLKFATDELAASAADLPRNKDVSAAERGRATRQAALAFLGRAQLAAGAFNEAATTYQTIIDFGDNSIDPNFASLFNGTNEASKEIIFATQYVKDQAPNAMAQHLFPAVAGGWHLFNPLGSLVESYEFTDGTPFSYADKRYNAADLTANRDPRLGYTVLVNGQLFQNQRYITHPDSTRSADQLTTSKQATRTGFGMKKFNYDGVTGDLQNSGIDLPIIRYAEVLLSYLEARLEAGAGINQALLDQTINAVRGRATVNMPKVTETDPAKLRVILRRERRNELALEGLRLWDLKRWNLAAQTLNGDFYGAPFPGAVNLRRKTATTNDPNSRWYVTSKAFRAGTDETWPIPQSEVNINPALR</sequence>
<dbReference type="InterPro" id="IPR012944">
    <property type="entry name" value="SusD_RagB_dom"/>
</dbReference>
<evidence type="ECO:0000256" key="5">
    <source>
        <dbReference type="ARBA" id="ARBA00023237"/>
    </source>
</evidence>
<dbReference type="Gene3D" id="1.25.40.390">
    <property type="match status" value="1"/>
</dbReference>
<feature type="chain" id="PRO_5016390911" evidence="6">
    <location>
        <begin position="24"/>
        <end position="555"/>
    </location>
</feature>
<accession>A0A327WKX3</accession>
<dbReference type="CDD" id="cd08977">
    <property type="entry name" value="SusD"/>
    <property type="match status" value="1"/>
</dbReference>
<evidence type="ECO:0000256" key="2">
    <source>
        <dbReference type="ARBA" id="ARBA00006275"/>
    </source>
</evidence>
<feature type="domain" description="SusD-like N-terminal" evidence="8">
    <location>
        <begin position="101"/>
        <end position="239"/>
    </location>
</feature>
<keyword evidence="10" id="KW-1185">Reference proteome</keyword>
<dbReference type="OrthoDB" id="621018at2"/>
<comment type="caution">
    <text evidence="9">The sequence shown here is derived from an EMBL/GenBank/DDBJ whole genome shotgun (WGS) entry which is preliminary data.</text>
</comment>
<dbReference type="Pfam" id="PF07980">
    <property type="entry name" value="SusD_RagB"/>
    <property type="match status" value="1"/>
</dbReference>
<dbReference type="PROSITE" id="PS51257">
    <property type="entry name" value="PROKAR_LIPOPROTEIN"/>
    <property type="match status" value="1"/>
</dbReference>
<evidence type="ECO:0000256" key="4">
    <source>
        <dbReference type="ARBA" id="ARBA00023136"/>
    </source>
</evidence>
<keyword evidence="4" id="KW-0472">Membrane</keyword>
<reference evidence="9 10" key="1">
    <citation type="submission" date="2018-06" db="EMBL/GenBank/DDBJ databases">
        <title>Genomic Encyclopedia of Archaeal and Bacterial Type Strains, Phase II (KMG-II): from individual species to whole genera.</title>
        <authorList>
            <person name="Goeker M."/>
        </authorList>
    </citation>
    <scope>NUCLEOTIDE SEQUENCE [LARGE SCALE GENOMIC DNA]</scope>
    <source>
        <strain evidence="9 10">DSM 21851</strain>
    </source>
</reference>
<evidence type="ECO:0000256" key="3">
    <source>
        <dbReference type="ARBA" id="ARBA00022729"/>
    </source>
</evidence>
<evidence type="ECO:0000256" key="6">
    <source>
        <dbReference type="SAM" id="SignalP"/>
    </source>
</evidence>
<keyword evidence="3 6" id="KW-0732">Signal</keyword>